<reference evidence="1 2" key="1">
    <citation type="journal article" date="2013" name="PLoS Genet.">
        <title>The genome and development-dependent transcriptomes of Pyronema confluens: a window into fungal evolution.</title>
        <authorList>
            <person name="Traeger S."/>
            <person name="Altegoer F."/>
            <person name="Freitag M."/>
            <person name="Gabaldon T."/>
            <person name="Kempken F."/>
            <person name="Kumar A."/>
            <person name="Marcet-Houben M."/>
            <person name="Poggeler S."/>
            <person name="Stajich J.E."/>
            <person name="Nowrousian M."/>
        </authorList>
    </citation>
    <scope>NUCLEOTIDE SEQUENCE [LARGE SCALE GENOMIC DNA]</scope>
    <source>
        <strain evidence="2">CBS 100304</strain>
        <tissue evidence="1">Vegetative mycelium</tissue>
    </source>
</reference>
<proteinExistence type="predicted"/>
<name>U4LA27_PYROM</name>
<keyword evidence="2" id="KW-1185">Reference proteome</keyword>
<gene>
    <name evidence="1" type="ORF">PCON_02833</name>
</gene>
<dbReference type="Proteomes" id="UP000018144">
    <property type="component" value="Unassembled WGS sequence"/>
</dbReference>
<evidence type="ECO:0000313" key="2">
    <source>
        <dbReference type="Proteomes" id="UP000018144"/>
    </source>
</evidence>
<organism evidence="1 2">
    <name type="scientific">Pyronema omphalodes (strain CBS 100304)</name>
    <name type="common">Pyronema confluens</name>
    <dbReference type="NCBI Taxonomy" id="1076935"/>
    <lineage>
        <taxon>Eukaryota</taxon>
        <taxon>Fungi</taxon>
        <taxon>Dikarya</taxon>
        <taxon>Ascomycota</taxon>
        <taxon>Pezizomycotina</taxon>
        <taxon>Pezizomycetes</taxon>
        <taxon>Pezizales</taxon>
        <taxon>Pyronemataceae</taxon>
        <taxon>Pyronema</taxon>
    </lineage>
</organism>
<evidence type="ECO:0000313" key="1">
    <source>
        <dbReference type="EMBL" id="CCX16237.1"/>
    </source>
</evidence>
<dbReference type="AlphaFoldDB" id="U4LA27"/>
<sequence length="98" mass="10831">MGYSEDQIESGGMATICTASKPMHAPMDPGTSTYEQQLQNLLRTDYVKLSSQFHTPSDFTVDLCEAIRSMDLVILPVNQIVAVRSVKSLRPNGIQLFP</sequence>
<protein>
    <submittedName>
        <fullName evidence="1">Uncharacterized protein</fullName>
    </submittedName>
</protein>
<dbReference type="EMBL" id="HF936373">
    <property type="protein sequence ID" value="CCX16237.1"/>
    <property type="molecule type" value="Genomic_DNA"/>
</dbReference>
<accession>U4LA27</accession>